<dbReference type="GO" id="GO:0009279">
    <property type="term" value="C:cell outer membrane"/>
    <property type="evidence" value="ECO:0007669"/>
    <property type="project" value="UniProtKB-SubCell"/>
</dbReference>
<keyword evidence="4" id="KW-0472">Membrane</keyword>
<sequence>MKKFFIYMVICACCTLTACQNFLDEKPDIKLVVPRSLNDAELLLNDYSTMNTNYPQYGELGSDDYFLTGDLWESASDIDERNTYIWADLPYEDATQWRGPYKAVNNANQVLEVLAGLNASDDPGRYARLWGEAHFFRAFAFHQLAGTFCSAYQNSTAGSEYGIPLRLTPGIDRQSLRGTLEDTYRQIILGYQAAVSNLPVENPYLGKPALRSAYAGLSRAYLDMGEFEKAYLYADSCLKIYPDLIDFNSLSNSVGLPFARFNKEVLFPAVSKSTGLMNADRSYVDSVLYKLYEADDLRKTLFFEASSELRDAYHFKGSFDNSSNNLFVGLSTSEIYLVKAESAARLRKIDVALSTMNSLLKSRWKTGRFVNWTERDPDKLLTMIILERRKELVYRGRRWSDLKRLNLDPRFAVVLTRKLGDQFYTLDPNSTKYAYRLSEMVVTLGEIPQNKR</sequence>
<keyword evidence="6" id="KW-0802">TPR repeat</keyword>
<evidence type="ECO:0000256" key="6">
    <source>
        <dbReference type="PROSITE-ProRule" id="PRU00339"/>
    </source>
</evidence>
<protein>
    <submittedName>
        <fullName evidence="10">Uncharacterized protein</fullName>
    </submittedName>
</protein>
<keyword evidence="3 7" id="KW-0732">Signal</keyword>
<feature type="repeat" description="TPR" evidence="6">
    <location>
        <begin position="211"/>
        <end position="244"/>
    </location>
</feature>
<dbReference type="OrthoDB" id="653598at2"/>
<organism evidence="10 11">
    <name type="scientific">Sphingobacterium athyrii</name>
    <dbReference type="NCBI Taxonomy" id="2152717"/>
    <lineage>
        <taxon>Bacteria</taxon>
        <taxon>Pseudomonadati</taxon>
        <taxon>Bacteroidota</taxon>
        <taxon>Sphingobacteriia</taxon>
        <taxon>Sphingobacteriales</taxon>
        <taxon>Sphingobacteriaceae</taxon>
        <taxon>Sphingobacterium</taxon>
    </lineage>
</organism>
<dbReference type="PROSITE" id="PS50005">
    <property type="entry name" value="TPR"/>
    <property type="match status" value="1"/>
</dbReference>
<gene>
    <name evidence="10" type="ORF">DCO56_14640</name>
</gene>
<evidence type="ECO:0000256" key="3">
    <source>
        <dbReference type="ARBA" id="ARBA00022729"/>
    </source>
</evidence>
<feature type="domain" description="RagB/SusD" evidence="8">
    <location>
        <begin position="332"/>
        <end position="405"/>
    </location>
</feature>
<dbReference type="Gene3D" id="1.25.40.390">
    <property type="match status" value="1"/>
</dbReference>
<dbReference type="InterPro" id="IPR033985">
    <property type="entry name" value="SusD-like_N"/>
</dbReference>
<evidence type="ECO:0000256" key="4">
    <source>
        <dbReference type="ARBA" id="ARBA00023136"/>
    </source>
</evidence>
<evidence type="ECO:0000256" key="7">
    <source>
        <dbReference type="SAM" id="SignalP"/>
    </source>
</evidence>
<dbReference type="AlphaFoldDB" id="A0A363NUT7"/>
<dbReference type="Pfam" id="PF14322">
    <property type="entry name" value="SusD-like_3"/>
    <property type="match status" value="1"/>
</dbReference>
<dbReference type="RefSeq" id="WP_108634504.1">
    <property type="nucleotide sequence ID" value="NZ_QCXX01000003.1"/>
</dbReference>
<dbReference type="Proteomes" id="UP000250831">
    <property type="component" value="Unassembled WGS sequence"/>
</dbReference>
<dbReference type="InterPro" id="IPR019734">
    <property type="entry name" value="TPR_rpt"/>
</dbReference>
<reference evidence="10 11" key="1">
    <citation type="submission" date="2018-04" db="EMBL/GenBank/DDBJ databases">
        <title>Sphingobacterium sp. M46 Genome.</title>
        <authorList>
            <person name="Cheng J."/>
            <person name="Li Y."/>
        </authorList>
    </citation>
    <scope>NUCLEOTIDE SEQUENCE [LARGE SCALE GENOMIC DNA]</scope>
    <source>
        <strain evidence="10 11">M46</strain>
    </source>
</reference>
<evidence type="ECO:0000313" key="10">
    <source>
        <dbReference type="EMBL" id="PUV24576.1"/>
    </source>
</evidence>
<evidence type="ECO:0000313" key="11">
    <source>
        <dbReference type="Proteomes" id="UP000250831"/>
    </source>
</evidence>
<feature type="domain" description="SusD-like N-terminal" evidence="9">
    <location>
        <begin position="21"/>
        <end position="222"/>
    </location>
</feature>
<dbReference type="InterPro" id="IPR012944">
    <property type="entry name" value="SusD_RagB_dom"/>
</dbReference>
<evidence type="ECO:0000256" key="1">
    <source>
        <dbReference type="ARBA" id="ARBA00004442"/>
    </source>
</evidence>
<comment type="subcellular location">
    <subcellularLocation>
        <location evidence="1">Cell outer membrane</location>
    </subcellularLocation>
</comment>
<evidence type="ECO:0000259" key="8">
    <source>
        <dbReference type="Pfam" id="PF07980"/>
    </source>
</evidence>
<accession>A0A363NUT7</accession>
<feature type="chain" id="PRO_5016983092" evidence="7">
    <location>
        <begin position="19"/>
        <end position="452"/>
    </location>
</feature>
<feature type="signal peptide" evidence="7">
    <location>
        <begin position="1"/>
        <end position="18"/>
    </location>
</feature>
<comment type="caution">
    <text evidence="10">The sequence shown here is derived from an EMBL/GenBank/DDBJ whole genome shotgun (WGS) entry which is preliminary data.</text>
</comment>
<evidence type="ECO:0000259" key="9">
    <source>
        <dbReference type="Pfam" id="PF14322"/>
    </source>
</evidence>
<evidence type="ECO:0000256" key="5">
    <source>
        <dbReference type="ARBA" id="ARBA00023237"/>
    </source>
</evidence>
<evidence type="ECO:0000256" key="2">
    <source>
        <dbReference type="ARBA" id="ARBA00006275"/>
    </source>
</evidence>
<keyword evidence="11" id="KW-1185">Reference proteome</keyword>
<proteinExistence type="inferred from homology"/>
<dbReference type="SUPFAM" id="SSF48452">
    <property type="entry name" value="TPR-like"/>
    <property type="match status" value="1"/>
</dbReference>
<keyword evidence="5" id="KW-0998">Cell outer membrane</keyword>
<name>A0A363NUT7_9SPHI</name>
<dbReference type="EMBL" id="QCXX01000003">
    <property type="protein sequence ID" value="PUV24576.1"/>
    <property type="molecule type" value="Genomic_DNA"/>
</dbReference>
<comment type="similarity">
    <text evidence="2">Belongs to the SusD family.</text>
</comment>
<dbReference type="Pfam" id="PF07980">
    <property type="entry name" value="SusD_RagB"/>
    <property type="match status" value="1"/>
</dbReference>
<dbReference type="InterPro" id="IPR011990">
    <property type="entry name" value="TPR-like_helical_dom_sf"/>
</dbReference>
<dbReference type="PROSITE" id="PS51257">
    <property type="entry name" value="PROKAR_LIPOPROTEIN"/>
    <property type="match status" value="1"/>
</dbReference>